<feature type="repeat" description="ANK" evidence="3">
    <location>
        <begin position="18"/>
        <end position="40"/>
    </location>
</feature>
<keyword evidence="2 3" id="KW-0040">ANK repeat</keyword>
<reference evidence="4 5" key="1">
    <citation type="submission" date="2019-01" db="EMBL/GenBank/DDBJ databases">
        <authorList>
            <person name="Sayadi A."/>
        </authorList>
    </citation>
    <scope>NUCLEOTIDE SEQUENCE [LARGE SCALE GENOMIC DNA]</scope>
</reference>
<dbReference type="PANTHER" id="PTHR24173:SF74">
    <property type="entry name" value="ANKYRIN REPEAT DOMAIN-CONTAINING PROTEIN 16"/>
    <property type="match status" value="1"/>
</dbReference>
<evidence type="ECO:0000256" key="1">
    <source>
        <dbReference type="ARBA" id="ARBA00022737"/>
    </source>
</evidence>
<dbReference type="AlphaFoldDB" id="A0A653C7V8"/>
<name>A0A653C7V8_CALMS</name>
<dbReference type="Gene3D" id="1.25.40.20">
    <property type="entry name" value="Ankyrin repeat-containing domain"/>
    <property type="match status" value="1"/>
</dbReference>
<dbReference type="SMART" id="SM00248">
    <property type="entry name" value="ANK"/>
    <property type="match status" value="1"/>
</dbReference>
<keyword evidence="5" id="KW-1185">Reference proteome</keyword>
<evidence type="ECO:0000256" key="3">
    <source>
        <dbReference type="PROSITE-ProRule" id="PRU00023"/>
    </source>
</evidence>
<evidence type="ECO:0000313" key="5">
    <source>
        <dbReference type="Proteomes" id="UP000410492"/>
    </source>
</evidence>
<dbReference type="InterPro" id="IPR002110">
    <property type="entry name" value="Ankyrin_rpt"/>
</dbReference>
<proteinExistence type="predicted"/>
<organism evidence="4 5">
    <name type="scientific">Callosobruchus maculatus</name>
    <name type="common">Southern cowpea weevil</name>
    <name type="synonym">Pulse bruchid</name>
    <dbReference type="NCBI Taxonomy" id="64391"/>
    <lineage>
        <taxon>Eukaryota</taxon>
        <taxon>Metazoa</taxon>
        <taxon>Ecdysozoa</taxon>
        <taxon>Arthropoda</taxon>
        <taxon>Hexapoda</taxon>
        <taxon>Insecta</taxon>
        <taxon>Pterygota</taxon>
        <taxon>Neoptera</taxon>
        <taxon>Endopterygota</taxon>
        <taxon>Coleoptera</taxon>
        <taxon>Polyphaga</taxon>
        <taxon>Cucujiformia</taxon>
        <taxon>Chrysomeloidea</taxon>
        <taxon>Chrysomelidae</taxon>
        <taxon>Bruchinae</taxon>
        <taxon>Bruchini</taxon>
        <taxon>Callosobruchus</taxon>
    </lineage>
</organism>
<gene>
    <name evidence="4" type="ORF">CALMAC_LOCUS6954</name>
</gene>
<evidence type="ECO:0000313" key="4">
    <source>
        <dbReference type="EMBL" id="VEN43987.1"/>
    </source>
</evidence>
<protein>
    <submittedName>
        <fullName evidence="4">Uncharacterized protein</fullName>
    </submittedName>
</protein>
<keyword evidence="1" id="KW-0677">Repeat</keyword>
<accession>A0A653C7V8</accession>
<dbReference type="Pfam" id="PF00023">
    <property type="entry name" value="Ank"/>
    <property type="match status" value="1"/>
</dbReference>
<dbReference type="PROSITE" id="PS50088">
    <property type="entry name" value="ANK_REPEAT"/>
    <property type="match status" value="1"/>
</dbReference>
<dbReference type="InterPro" id="IPR036770">
    <property type="entry name" value="Ankyrin_rpt-contain_sf"/>
</dbReference>
<dbReference type="Proteomes" id="UP000410492">
    <property type="component" value="Unassembled WGS sequence"/>
</dbReference>
<evidence type="ECO:0000256" key="2">
    <source>
        <dbReference type="ARBA" id="ARBA00023043"/>
    </source>
</evidence>
<dbReference type="OrthoDB" id="6757105at2759"/>
<sequence length="114" mass="12683">MRSPSVPTGYSLLTRDTSGQTMLHYAVRYGHKEIAKYLIRFAPSLLNLQDSNLDPQWQTICCMLVAGGASLSIADHRGLTPKLLAVQLNDQEMIAYLENQEHFQMISSEAGTDV</sequence>
<dbReference type="PROSITE" id="PS50297">
    <property type="entry name" value="ANK_REP_REGION"/>
    <property type="match status" value="1"/>
</dbReference>
<dbReference type="PANTHER" id="PTHR24173">
    <property type="entry name" value="ANKYRIN REPEAT CONTAINING"/>
    <property type="match status" value="1"/>
</dbReference>
<dbReference type="EMBL" id="CAACVG010007166">
    <property type="protein sequence ID" value="VEN43987.1"/>
    <property type="molecule type" value="Genomic_DNA"/>
</dbReference>
<dbReference type="SUPFAM" id="SSF48403">
    <property type="entry name" value="Ankyrin repeat"/>
    <property type="match status" value="1"/>
</dbReference>